<dbReference type="InterPro" id="IPR003968">
    <property type="entry name" value="K_chnl_volt-dep_Kv"/>
</dbReference>
<dbReference type="SUPFAM" id="SSF81324">
    <property type="entry name" value="Voltage-gated potassium channels"/>
    <property type="match status" value="1"/>
</dbReference>
<evidence type="ECO:0000256" key="7">
    <source>
        <dbReference type="ARBA" id="ARBA00022958"/>
    </source>
</evidence>
<dbReference type="Proteomes" id="UP000001554">
    <property type="component" value="Chromosome 5"/>
</dbReference>
<dbReference type="OrthoDB" id="415460at2759"/>
<evidence type="ECO:0000256" key="12">
    <source>
        <dbReference type="SAM" id="Phobius"/>
    </source>
</evidence>
<dbReference type="PRINTS" id="PR01491">
    <property type="entry name" value="KVCHANNEL"/>
</dbReference>
<feature type="transmembrane region" description="Helical" evidence="12">
    <location>
        <begin position="528"/>
        <end position="550"/>
    </location>
</feature>
<dbReference type="Gene3D" id="1.20.120.350">
    <property type="entry name" value="Voltage-gated potassium channels. Chain C"/>
    <property type="match status" value="1"/>
</dbReference>
<proteinExistence type="predicted"/>
<dbReference type="InterPro" id="IPR000210">
    <property type="entry name" value="BTB/POZ_dom"/>
</dbReference>
<keyword evidence="9" id="KW-0406">Ion transport</keyword>
<dbReference type="InterPro" id="IPR005821">
    <property type="entry name" value="Ion_trans_dom"/>
</dbReference>
<dbReference type="GO" id="GO:0051260">
    <property type="term" value="P:protein homooligomerization"/>
    <property type="evidence" value="ECO:0007669"/>
    <property type="project" value="InterPro"/>
</dbReference>
<dbReference type="GO" id="GO:0008076">
    <property type="term" value="C:voltage-gated potassium channel complex"/>
    <property type="evidence" value="ECO:0000318"/>
    <property type="project" value="GO_Central"/>
</dbReference>
<keyword evidence="2" id="KW-0813">Transport</keyword>
<dbReference type="InterPro" id="IPR003975">
    <property type="entry name" value="K_chnl_volt-dep_Kv4"/>
</dbReference>
<dbReference type="InterPro" id="IPR011333">
    <property type="entry name" value="SKP1/BTB/POZ_sf"/>
</dbReference>
<dbReference type="PANTHER" id="PTHR11537">
    <property type="entry name" value="VOLTAGE-GATED POTASSIUM CHANNEL"/>
    <property type="match status" value="1"/>
</dbReference>
<organism evidence="14 15">
    <name type="scientific">Branchiostoma floridae</name>
    <name type="common">Florida lancelet</name>
    <name type="synonym">Amphioxus</name>
    <dbReference type="NCBI Taxonomy" id="7739"/>
    <lineage>
        <taxon>Eukaryota</taxon>
        <taxon>Metazoa</taxon>
        <taxon>Chordata</taxon>
        <taxon>Cephalochordata</taxon>
        <taxon>Leptocardii</taxon>
        <taxon>Amphioxiformes</taxon>
        <taxon>Branchiostomatidae</taxon>
        <taxon>Branchiostoma</taxon>
    </lineage>
</organism>
<dbReference type="PANTHER" id="PTHR11537:SF105">
    <property type="entry name" value="POTASSIUM VOLTAGE-GATED CHANNEL PROTEIN SHAL"/>
    <property type="match status" value="1"/>
</dbReference>
<dbReference type="RefSeq" id="XP_035677417.1">
    <property type="nucleotide sequence ID" value="XM_035821524.1"/>
</dbReference>
<accession>A0A9J7MQW7</accession>
<gene>
    <name evidence="15" type="primary">LOC118416426</name>
</gene>
<dbReference type="FunFam" id="3.30.710.10:FF:000152">
    <property type="entry name" value="Predicted protein"/>
    <property type="match status" value="1"/>
</dbReference>
<evidence type="ECO:0000256" key="10">
    <source>
        <dbReference type="ARBA" id="ARBA00023136"/>
    </source>
</evidence>
<dbReference type="GO" id="GO:0016020">
    <property type="term" value="C:membrane"/>
    <property type="evidence" value="ECO:0000318"/>
    <property type="project" value="GO_Central"/>
</dbReference>
<evidence type="ECO:0000313" key="15">
    <source>
        <dbReference type="RefSeq" id="XP_035677417.1"/>
    </source>
</evidence>
<dbReference type="FunFam" id="1.10.287.70:FF:000477">
    <property type="entry name" value="Predicted protein"/>
    <property type="match status" value="1"/>
</dbReference>
<sequence>MDRCVEVGVREVWCSNLNNCEDLPVRRCCVRLCEDLPVLRCCVRLCEDLPVLRCCVRLCEDLPVLRCCVRLCEDLPVLRCCVRLCEDLPVLRCCVRLCEDLPVRRCCVRLCEDLPVLRCCVRLCEDLPVLGCCVRLCEDLPVRRCCVRLCEDLPVGRCCVRLCEDLPVLRCCVRLCEDLPVLGCCVRLCEDLPVLRCCVRLCEDLPVLRCCVRLCEDLPVLRCCVRLCEDLPVRRCCVRLCEDLPVGRCCVRLCEDLPVLRCCVRRCEDLPVRRCCVRRCEDLPVRRCCVRLCEDLPVLGCCVRRYENGQVCRNDRCAGSVVLYTAACQPVYVPPLPLKRRRAGAERLALNVGGTRFEIWRHLLERYPDTLLGSDEKDYFFDDGKGEYFFDRDPDLFRYILSFYRTGRLHYPESESVSAYDEELRFFGIPNDADSIGPCCREAYIDKKEAHEASVSAAARDAQVPPEPATFREKIWRIVENPDETTLGLVFFYVTGFFIAVSVFANVVETLNCAPFPPKMVEKMPCGLRYSLSFSCLETACVVIFTAEYLVRLFAAPDRARFVKSAMSVIDIVSILPFYIGLCIPANNSVNGLFVTLRVFRVFRIFKLSRSSPGLRLLGDTLKGCARDLGFLLFALSMAVIIFATMVFYAERNHPNSFFSSIPEGFWYIIVTMTTLGYGDMTPRTIPGKLVTAFCSITSVILLTLPLTVIVSNFTNVIQSKKGGDRGRHLVRGTRPTYEEREFLLQRDHLMHCLETTTESHVTENNCHPGYLDHWAPDLAVKKAQ</sequence>
<keyword evidence="8 12" id="KW-1133">Transmembrane helix</keyword>
<keyword evidence="14" id="KW-1185">Reference proteome</keyword>
<evidence type="ECO:0000256" key="11">
    <source>
        <dbReference type="ARBA" id="ARBA00023303"/>
    </source>
</evidence>
<comment type="subcellular location">
    <subcellularLocation>
        <location evidence="1">Membrane</location>
        <topology evidence="1">Multi-pass membrane protein</topology>
    </subcellularLocation>
</comment>
<dbReference type="InterPro" id="IPR028325">
    <property type="entry name" value="VG_K_chnl"/>
</dbReference>
<evidence type="ECO:0000256" key="2">
    <source>
        <dbReference type="ARBA" id="ARBA00022448"/>
    </source>
</evidence>
<keyword evidence="4 12" id="KW-0812">Transmembrane</keyword>
<dbReference type="SMART" id="SM00225">
    <property type="entry name" value="BTB"/>
    <property type="match status" value="1"/>
</dbReference>
<evidence type="ECO:0000256" key="3">
    <source>
        <dbReference type="ARBA" id="ARBA00022538"/>
    </source>
</evidence>
<name>A0A9J7MQW7_BRAFL</name>
<feature type="transmembrane region" description="Helical" evidence="12">
    <location>
        <begin position="690"/>
        <end position="711"/>
    </location>
</feature>
<dbReference type="Pfam" id="PF02214">
    <property type="entry name" value="BTB_2"/>
    <property type="match status" value="1"/>
</dbReference>
<dbReference type="GO" id="GO:0005250">
    <property type="term" value="F:A-type (transient outward) potassium channel activity"/>
    <property type="evidence" value="ECO:0000318"/>
    <property type="project" value="GO_Central"/>
</dbReference>
<feature type="transmembrane region" description="Helical" evidence="12">
    <location>
        <begin position="629"/>
        <end position="650"/>
    </location>
</feature>
<dbReference type="GeneID" id="118416426"/>
<evidence type="ECO:0000256" key="8">
    <source>
        <dbReference type="ARBA" id="ARBA00022989"/>
    </source>
</evidence>
<dbReference type="SUPFAM" id="SSF54695">
    <property type="entry name" value="POZ domain"/>
    <property type="match status" value="1"/>
</dbReference>
<dbReference type="GO" id="GO:0001508">
    <property type="term" value="P:action potential"/>
    <property type="evidence" value="ECO:0000318"/>
    <property type="project" value="GO_Central"/>
</dbReference>
<feature type="domain" description="BTB" evidence="13">
    <location>
        <begin position="346"/>
        <end position="444"/>
    </location>
</feature>
<evidence type="ECO:0000256" key="9">
    <source>
        <dbReference type="ARBA" id="ARBA00023065"/>
    </source>
</evidence>
<evidence type="ECO:0000256" key="6">
    <source>
        <dbReference type="ARBA" id="ARBA00022882"/>
    </source>
</evidence>
<dbReference type="InterPro" id="IPR027359">
    <property type="entry name" value="Volt_channel_dom_sf"/>
</dbReference>
<feature type="transmembrane region" description="Helical" evidence="12">
    <location>
        <begin position="487"/>
        <end position="508"/>
    </location>
</feature>
<dbReference type="PRINTS" id="PR01497">
    <property type="entry name" value="SHALCHANNEL"/>
</dbReference>
<dbReference type="Gene3D" id="3.30.710.10">
    <property type="entry name" value="Potassium Channel Kv1.1, Chain A"/>
    <property type="match status" value="1"/>
</dbReference>
<keyword evidence="5" id="KW-0631">Potassium channel</keyword>
<keyword evidence="11" id="KW-0407">Ion channel</keyword>
<evidence type="ECO:0000259" key="13">
    <source>
        <dbReference type="SMART" id="SM00225"/>
    </source>
</evidence>
<evidence type="ECO:0000256" key="1">
    <source>
        <dbReference type="ARBA" id="ARBA00004141"/>
    </source>
</evidence>
<evidence type="ECO:0000313" key="14">
    <source>
        <dbReference type="Proteomes" id="UP000001554"/>
    </source>
</evidence>
<evidence type="ECO:0000256" key="4">
    <source>
        <dbReference type="ARBA" id="ARBA00022692"/>
    </source>
</evidence>
<dbReference type="GO" id="GO:0071805">
    <property type="term" value="P:potassium ion transmembrane transport"/>
    <property type="evidence" value="ECO:0000318"/>
    <property type="project" value="GO_Central"/>
</dbReference>
<dbReference type="PRINTS" id="PR00169">
    <property type="entry name" value="KCHANNEL"/>
</dbReference>
<keyword evidence="6" id="KW-0851">Voltage-gated channel</keyword>
<reference evidence="14" key="1">
    <citation type="journal article" date="2020" name="Nat. Ecol. Evol.">
        <title>Deeply conserved synteny resolves early events in vertebrate evolution.</title>
        <authorList>
            <person name="Simakov O."/>
            <person name="Marletaz F."/>
            <person name="Yue J.X."/>
            <person name="O'Connell B."/>
            <person name="Jenkins J."/>
            <person name="Brandt A."/>
            <person name="Calef R."/>
            <person name="Tung C.H."/>
            <person name="Huang T.K."/>
            <person name="Schmutz J."/>
            <person name="Satoh N."/>
            <person name="Yu J.K."/>
            <person name="Putnam N.H."/>
            <person name="Green R.E."/>
            <person name="Rokhsar D.S."/>
        </authorList>
    </citation>
    <scope>NUCLEOTIDE SEQUENCE [LARGE SCALE GENOMIC DNA]</scope>
    <source>
        <strain evidence="14">S238N-H82</strain>
    </source>
</reference>
<dbReference type="Pfam" id="PF00520">
    <property type="entry name" value="Ion_trans"/>
    <property type="match status" value="1"/>
</dbReference>
<dbReference type="InterPro" id="IPR003131">
    <property type="entry name" value="T1-type_BTB"/>
</dbReference>
<dbReference type="Gene3D" id="1.10.287.70">
    <property type="match status" value="1"/>
</dbReference>
<keyword evidence="3" id="KW-0633">Potassium transport</keyword>
<evidence type="ECO:0000256" key="5">
    <source>
        <dbReference type="ARBA" id="ARBA00022826"/>
    </source>
</evidence>
<dbReference type="FunFam" id="1.20.120.350:FF:000016">
    <property type="entry name" value="Potassium voltage-gated channel subfamily D member 3"/>
    <property type="match status" value="1"/>
</dbReference>
<keyword evidence="10 12" id="KW-0472">Membrane</keyword>
<dbReference type="AlphaFoldDB" id="A0A9J7MQW7"/>
<reference evidence="15" key="2">
    <citation type="submission" date="2025-08" db="UniProtKB">
        <authorList>
            <consortium name="RefSeq"/>
        </authorList>
    </citation>
    <scope>IDENTIFICATION</scope>
    <source>
        <strain evidence="15">S238N-H82</strain>
        <tissue evidence="15">Testes</tissue>
    </source>
</reference>
<dbReference type="KEGG" id="bfo:118416426"/>
<protein>
    <submittedName>
        <fullName evidence="15">Potassium voltage-gated channel protein Shal-like</fullName>
    </submittedName>
</protein>
<keyword evidence="7" id="KW-0630">Potassium</keyword>